<dbReference type="RefSeq" id="WP_349637252.1">
    <property type="nucleotide sequence ID" value="NZ_CP090958.1"/>
</dbReference>
<keyword evidence="4 7" id="KW-0012">Acyltransferase</keyword>
<evidence type="ECO:0000313" key="10">
    <source>
        <dbReference type="EMBL" id="WGW10473.1"/>
    </source>
</evidence>
<evidence type="ECO:0000256" key="1">
    <source>
        <dbReference type="ARBA" id="ARBA00010982"/>
    </source>
</evidence>
<dbReference type="InterPro" id="IPR016039">
    <property type="entry name" value="Thiolase-like"/>
</dbReference>
<name>A0ABY8QNJ1_9MICO</name>
<keyword evidence="3 7" id="KW-0808">Transferase</keyword>
<reference evidence="10 11" key="1">
    <citation type="submission" date="2023-05" db="EMBL/GenBank/DDBJ databases">
        <title>Lithophilousrod everest ZFBP1038 complete genpme.</title>
        <authorList>
            <person name="Tian M."/>
        </authorList>
    </citation>
    <scope>NUCLEOTIDE SEQUENCE [LARGE SCALE GENOMIC DNA]</scope>
    <source>
        <strain evidence="10 11">ZFBP1038</strain>
    </source>
</reference>
<evidence type="ECO:0000256" key="5">
    <source>
        <dbReference type="ARBA" id="ARBA00030755"/>
    </source>
</evidence>
<evidence type="ECO:0000256" key="7">
    <source>
        <dbReference type="RuleBase" id="RU003557"/>
    </source>
</evidence>
<dbReference type="NCBIfam" id="TIGR01930">
    <property type="entry name" value="AcCoA-C-Actrans"/>
    <property type="match status" value="1"/>
</dbReference>
<dbReference type="EC" id="2.3.1.9" evidence="2"/>
<dbReference type="CDD" id="cd00751">
    <property type="entry name" value="thiolase"/>
    <property type="match status" value="1"/>
</dbReference>
<proteinExistence type="inferred from homology"/>
<evidence type="ECO:0000259" key="9">
    <source>
        <dbReference type="Pfam" id="PF02803"/>
    </source>
</evidence>
<dbReference type="EMBL" id="CP090958">
    <property type="protein sequence ID" value="WGW10473.1"/>
    <property type="molecule type" value="Genomic_DNA"/>
</dbReference>
<dbReference type="InterPro" id="IPR020615">
    <property type="entry name" value="Thiolase_acyl_enz_int_AS"/>
</dbReference>
<feature type="domain" description="Thiolase N-terminal" evidence="8">
    <location>
        <begin position="5"/>
        <end position="263"/>
    </location>
</feature>
<dbReference type="InterPro" id="IPR020617">
    <property type="entry name" value="Thiolase_C"/>
</dbReference>
<protein>
    <recommendedName>
        <fullName evidence="6">Probable acetyl-CoA acetyltransferase</fullName>
        <ecNumber evidence="2">2.3.1.9</ecNumber>
    </recommendedName>
    <alternativeName>
        <fullName evidence="5">Acetoacetyl-CoA thiolase</fullName>
    </alternativeName>
</protein>
<dbReference type="Pfam" id="PF02803">
    <property type="entry name" value="Thiolase_C"/>
    <property type="match status" value="1"/>
</dbReference>
<sequence>MVQPVIVAGARTPFGRLQGGLKSKAASDLGGAAIKGALEKAGLAPEAVDYVIMGQVLTAGTGQGPARQAAAAAGLPMSVPAISINKLCLSGINAIALAATLVRAGEYEVVVAGGQESMTQAPHLLEKSRDGFKYGDVTMRDHMAYDGLWDAFTDQAMGALTEDANKGDQEFSREEQDEFAARSHQRAAEAWKNGVFDDEVVAVTIPQRRGDDIEVTADEGVRSDTTVETLSKLRPAFRKDGAITPGNASQISDGAAAVIVTSREKAEELGLPILAEIGAHGSVAGPDSSLQHQPADAISRAAEREGISVADLDVVEINEAFASVGLSSTKKLGVDPEKVNVNGGAIAIGHPIGASGARVALHLALELARRGGGVGAAALCGGGGQGDALILRVPKG</sequence>
<organism evidence="10 11">
    <name type="scientific">Saxibacter everestensis</name>
    <dbReference type="NCBI Taxonomy" id="2909229"/>
    <lineage>
        <taxon>Bacteria</taxon>
        <taxon>Bacillati</taxon>
        <taxon>Actinomycetota</taxon>
        <taxon>Actinomycetes</taxon>
        <taxon>Micrococcales</taxon>
        <taxon>Brevibacteriaceae</taxon>
        <taxon>Saxibacter</taxon>
    </lineage>
</organism>
<dbReference type="Gene3D" id="3.40.47.10">
    <property type="match status" value="2"/>
</dbReference>
<dbReference type="InterPro" id="IPR020616">
    <property type="entry name" value="Thiolase_N"/>
</dbReference>
<evidence type="ECO:0000256" key="3">
    <source>
        <dbReference type="ARBA" id="ARBA00022679"/>
    </source>
</evidence>
<dbReference type="PROSITE" id="PS00098">
    <property type="entry name" value="THIOLASE_1"/>
    <property type="match status" value="1"/>
</dbReference>
<evidence type="ECO:0000259" key="8">
    <source>
        <dbReference type="Pfam" id="PF00108"/>
    </source>
</evidence>
<dbReference type="PROSITE" id="PS00737">
    <property type="entry name" value="THIOLASE_2"/>
    <property type="match status" value="1"/>
</dbReference>
<dbReference type="InterPro" id="IPR020610">
    <property type="entry name" value="Thiolase_AS"/>
</dbReference>
<feature type="domain" description="Thiolase C-terminal" evidence="9">
    <location>
        <begin position="272"/>
        <end position="392"/>
    </location>
</feature>
<dbReference type="InterPro" id="IPR002155">
    <property type="entry name" value="Thiolase"/>
</dbReference>
<evidence type="ECO:0000313" key="11">
    <source>
        <dbReference type="Proteomes" id="UP001209083"/>
    </source>
</evidence>
<keyword evidence="11" id="KW-1185">Reference proteome</keyword>
<dbReference type="PANTHER" id="PTHR18919">
    <property type="entry name" value="ACETYL-COA C-ACYLTRANSFERASE"/>
    <property type="match status" value="1"/>
</dbReference>
<comment type="similarity">
    <text evidence="1 7">Belongs to the thiolase-like superfamily. Thiolase family.</text>
</comment>
<evidence type="ECO:0000256" key="6">
    <source>
        <dbReference type="ARBA" id="ARBA00040529"/>
    </source>
</evidence>
<dbReference type="SUPFAM" id="SSF53901">
    <property type="entry name" value="Thiolase-like"/>
    <property type="match status" value="2"/>
</dbReference>
<evidence type="ECO:0000256" key="2">
    <source>
        <dbReference type="ARBA" id="ARBA00012705"/>
    </source>
</evidence>
<dbReference type="Pfam" id="PF00108">
    <property type="entry name" value="Thiolase_N"/>
    <property type="match status" value="1"/>
</dbReference>
<dbReference type="InterPro" id="IPR020613">
    <property type="entry name" value="Thiolase_CS"/>
</dbReference>
<gene>
    <name evidence="10" type="ORF">LWF01_09955</name>
</gene>
<dbReference type="PANTHER" id="PTHR18919:SF107">
    <property type="entry name" value="ACETYL-COA ACETYLTRANSFERASE, CYTOSOLIC"/>
    <property type="match status" value="1"/>
</dbReference>
<dbReference type="Proteomes" id="UP001209083">
    <property type="component" value="Chromosome"/>
</dbReference>
<dbReference type="PROSITE" id="PS00099">
    <property type="entry name" value="THIOLASE_3"/>
    <property type="match status" value="1"/>
</dbReference>
<dbReference type="GO" id="GO:0003985">
    <property type="term" value="F:acetyl-CoA C-acetyltransferase activity"/>
    <property type="evidence" value="ECO:0007669"/>
    <property type="project" value="UniProtKB-EC"/>
</dbReference>
<accession>A0ABY8QNJ1</accession>
<dbReference type="PIRSF" id="PIRSF000429">
    <property type="entry name" value="Ac-CoA_Ac_transf"/>
    <property type="match status" value="1"/>
</dbReference>
<evidence type="ECO:0000256" key="4">
    <source>
        <dbReference type="ARBA" id="ARBA00023315"/>
    </source>
</evidence>